<comment type="caution">
    <text evidence="2">The sequence shown here is derived from an EMBL/GenBank/DDBJ whole genome shotgun (WGS) entry which is preliminary data.</text>
</comment>
<feature type="transmembrane region" description="Helical" evidence="1">
    <location>
        <begin position="326"/>
        <end position="344"/>
    </location>
</feature>
<evidence type="ECO:0000256" key="1">
    <source>
        <dbReference type="SAM" id="Phobius"/>
    </source>
</evidence>
<feature type="transmembrane region" description="Helical" evidence="1">
    <location>
        <begin position="266"/>
        <end position="297"/>
    </location>
</feature>
<dbReference type="RefSeq" id="WP_083123274.1">
    <property type="nucleotide sequence ID" value="NZ_MVIM01000001.1"/>
</dbReference>
<keyword evidence="3" id="KW-1185">Reference proteome</keyword>
<protein>
    <recommendedName>
        <fullName evidence="4">Integral membrane protein</fullName>
    </recommendedName>
</protein>
<feature type="transmembrane region" description="Helical" evidence="1">
    <location>
        <begin position="105"/>
        <end position="124"/>
    </location>
</feature>
<accession>A0A1X0K054</accession>
<sequence>MIDVGQRRAADAWFLDHGLPAVLRPGRLVRRLWPRSAPALAAFAVFMVNSAVVVEITGKHTIDIEGGPTRTEWFVLGLVVLVLPLASLVGWLVSRISTVRGRTIAATAALVFGIAGGIIGGPSPKVLADLIFEAVVVATILAMTATGLGSILSWTARKTFSHLAAVGTLMIRALPVLLLTFLVFFNSPVWLMAASISRSRLWLALTFLSLIAAAFVVAVTIDRFRPVIEAPDAAADRGAELAETPFSAMPDPSGAQTLNRAERLNVMFVLAVSQLAHIFVVAIVTALIFLILGLILLSPEVLSAWTRGEGSSDGTFLGMTIPVPQSLIQVTLFLGALTFMYVSAKSAGDGEYRKQFLDPLSDELRLTLVARNRYRAAVPAR</sequence>
<proteinExistence type="predicted"/>
<feature type="transmembrane region" description="Helical" evidence="1">
    <location>
        <begin position="73"/>
        <end position="93"/>
    </location>
</feature>
<dbReference type="EMBL" id="MVIM01000001">
    <property type="protein sequence ID" value="ORB68471.1"/>
    <property type="molecule type" value="Genomic_DNA"/>
</dbReference>
<gene>
    <name evidence="2" type="ORF">BST47_00660</name>
</gene>
<dbReference type="Proteomes" id="UP000192411">
    <property type="component" value="Unassembled WGS sequence"/>
</dbReference>
<feature type="transmembrane region" description="Helical" evidence="1">
    <location>
        <begin position="32"/>
        <end position="53"/>
    </location>
</feature>
<evidence type="ECO:0000313" key="3">
    <source>
        <dbReference type="Proteomes" id="UP000192411"/>
    </source>
</evidence>
<feature type="transmembrane region" description="Helical" evidence="1">
    <location>
        <begin position="201"/>
        <end position="221"/>
    </location>
</feature>
<reference evidence="2 3" key="1">
    <citation type="submission" date="2017-02" db="EMBL/GenBank/DDBJ databases">
        <title>The new phylogeny of genus Mycobacterium.</title>
        <authorList>
            <person name="Tortoli E."/>
            <person name="Trovato A."/>
            <person name="Cirillo D.M."/>
        </authorList>
    </citation>
    <scope>NUCLEOTIDE SEQUENCE [LARGE SCALE GENOMIC DNA]</scope>
    <source>
        <strain evidence="2 3">DSM 44338</strain>
    </source>
</reference>
<name>A0A1X0K054_9MYCO</name>
<evidence type="ECO:0008006" key="4">
    <source>
        <dbReference type="Google" id="ProtNLM"/>
    </source>
</evidence>
<keyword evidence="1" id="KW-0472">Membrane</keyword>
<dbReference type="OrthoDB" id="4750264at2"/>
<keyword evidence="1" id="KW-0812">Transmembrane</keyword>
<dbReference type="AlphaFoldDB" id="A0A1X0K054"/>
<feature type="transmembrane region" description="Helical" evidence="1">
    <location>
        <begin position="163"/>
        <end position="185"/>
    </location>
</feature>
<dbReference type="STRING" id="75922.BST47_00660"/>
<keyword evidence="1" id="KW-1133">Transmembrane helix</keyword>
<organism evidence="2 3">
    <name type="scientific">Mycolicibacterium tusciae</name>
    <dbReference type="NCBI Taxonomy" id="75922"/>
    <lineage>
        <taxon>Bacteria</taxon>
        <taxon>Bacillati</taxon>
        <taxon>Actinomycetota</taxon>
        <taxon>Actinomycetes</taxon>
        <taxon>Mycobacteriales</taxon>
        <taxon>Mycobacteriaceae</taxon>
        <taxon>Mycolicibacterium</taxon>
    </lineage>
</organism>
<feature type="transmembrane region" description="Helical" evidence="1">
    <location>
        <begin position="130"/>
        <end position="151"/>
    </location>
</feature>
<evidence type="ECO:0000313" key="2">
    <source>
        <dbReference type="EMBL" id="ORB68471.1"/>
    </source>
</evidence>